<evidence type="ECO:0000313" key="2">
    <source>
        <dbReference type="EMBL" id="MBK9718776.1"/>
    </source>
</evidence>
<dbReference type="Pfam" id="PF18962">
    <property type="entry name" value="Por_Secre_tail"/>
    <property type="match status" value="1"/>
</dbReference>
<protein>
    <submittedName>
        <fullName evidence="2">T9SS type A sorting domain-containing protein</fullName>
    </submittedName>
</protein>
<evidence type="ECO:0000259" key="1">
    <source>
        <dbReference type="Pfam" id="PF18962"/>
    </source>
</evidence>
<accession>A0A9D7SC98</accession>
<dbReference type="EMBL" id="JADKFW010000013">
    <property type="protein sequence ID" value="MBK9718776.1"/>
    <property type="molecule type" value="Genomic_DNA"/>
</dbReference>
<dbReference type="AlphaFoldDB" id="A0A9D7SC98"/>
<name>A0A9D7SC98_9BACT</name>
<gene>
    <name evidence="2" type="ORF">IPO85_14915</name>
</gene>
<evidence type="ECO:0000313" key="3">
    <source>
        <dbReference type="Proteomes" id="UP000808349"/>
    </source>
</evidence>
<comment type="caution">
    <text evidence="2">The sequence shown here is derived from an EMBL/GenBank/DDBJ whole genome shotgun (WGS) entry which is preliminary data.</text>
</comment>
<proteinExistence type="predicted"/>
<sequence>MKKIPMTMVLLFNFFLSYSQNGLEKIIVEKYYITDANDASANGTDGILPVNSTTYRIYVDMLPGYKFQAAYGVEKHELRIATSTTFFNNEDRGSTTPSYTKNQAKNNTVMLDSWLSVGAACVGQVGVLKSDDDGVSTIVNSAGLLKNNDPMAGIPLTSQDGMRSGITQQVTTVGITKEIAMFDNQNDGTNGPVFSTNNGSWASLNGSTGFDSLDNKVLIAQITTDGKFEFELNIQISTPSLGFERYVARNPEGNEKSIASLIYPNVVDAKNIDLSNPTIHVYPNPTANLISISMDHIKSVHNQYQIYDAKSTLLTQGVLESQSSKIKQNIDMSNLPMGLYFLVLSLDGERIVKKVVRLN</sequence>
<feature type="domain" description="Secretion system C-terminal sorting" evidence="1">
    <location>
        <begin position="281"/>
        <end position="356"/>
    </location>
</feature>
<reference evidence="2 3" key="1">
    <citation type="submission" date="2020-10" db="EMBL/GenBank/DDBJ databases">
        <title>Connecting structure to function with the recovery of over 1000 high-quality activated sludge metagenome-assembled genomes encoding full-length rRNA genes using long-read sequencing.</title>
        <authorList>
            <person name="Singleton C.M."/>
            <person name="Petriglieri F."/>
            <person name="Kristensen J.M."/>
            <person name="Kirkegaard R.H."/>
            <person name="Michaelsen T.Y."/>
            <person name="Andersen M.H."/>
            <person name="Karst S.M."/>
            <person name="Dueholm M.S."/>
            <person name="Nielsen P.H."/>
            <person name="Albertsen M."/>
        </authorList>
    </citation>
    <scope>NUCLEOTIDE SEQUENCE [LARGE SCALE GENOMIC DNA]</scope>
    <source>
        <strain evidence="2">Ribe_18-Q3-R11-54_BAT3C.373</strain>
    </source>
</reference>
<dbReference type="InterPro" id="IPR026444">
    <property type="entry name" value="Secre_tail"/>
</dbReference>
<organism evidence="2 3">
    <name type="scientific">Candidatus Defluviibacterium haderslevense</name>
    <dbReference type="NCBI Taxonomy" id="2981993"/>
    <lineage>
        <taxon>Bacteria</taxon>
        <taxon>Pseudomonadati</taxon>
        <taxon>Bacteroidota</taxon>
        <taxon>Saprospiria</taxon>
        <taxon>Saprospirales</taxon>
        <taxon>Saprospiraceae</taxon>
        <taxon>Candidatus Defluviibacterium</taxon>
    </lineage>
</organism>
<dbReference type="NCBIfam" id="TIGR04183">
    <property type="entry name" value="Por_Secre_tail"/>
    <property type="match status" value="1"/>
</dbReference>
<dbReference type="Proteomes" id="UP000808349">
    <property type="component" value="Unassembled WGS sequence"/>
</dbReference>